<reference evidence="2 3" key="1">
    <citation type="submission" date="2024-02" db="EMBL/GenBank/DDBJ databases">
        <title>A chromosome-level genome assembly of Drosophila madeirensis, a fruit fly species endemic to Madeira island.</title>
        <authorList>
            <person name="Tomihara K."/>
            <person name="Llopart A."/>
            <person name="Yamamoto D."/>
        </authorList>
    </citation>
    <scope>NUCLEOTIDE SEQUENCE [LARGE SCALE GENOMIC DNA]</scope>
    <source>
        <strain evidence="2 3">RF1</strain>
    </source>
</reference>
<protein>
    <submittedName>
        <fullName evidence="2">Uncharacterized protein</fullName>
    </submittedName>
</protein>
<dbReference type="EMBL" id="AP029263">
    <property type="protein sequence ID" value="BFF89515.1"/>
    <property type="molecule type" value="Genomic_DNA"/>
</dbReference>
<dbReference type="AlphaFoldDB" id="A0AAU9ESN4"/>
<sequence length="206" mass="24189">MSVDDSERRPSHRDSRGSMGGLSKRSTKSAASILRGHTIPVYRAPVLENMDHVSGLKTEVEQSLAKSMSSVFRQSTTSRRYMDTTLMDHEEWVLRAKDFRDEADVSQHPSYNIKTFSYDLNCYVRYLEAKEKYDRQLHREMQFFIASQSKAINQFVLRRVFCYNSLWPPLHTKRELNRFVSKFFQLTPKQKDRLNYLMKTDLSLGS</sequence>
<gene>
    <name evidence="2" type="ORF">DMAD_08257</name>
</gene>
<organism evidence="2 3">
    <name type="scientific">Drosophila madeirensis</name>
    <name type="common">Fruit fly</name>
    <dbReference type="NCBI Taxonomy" id="30013"/>
    <lineage>
        <taxon>Eukaryota</taxon>
        <taxon>Metazoa</taxon>
        <taxon>Ecdysozoa</taxon>
        <taxon>Arthropoda</taxon>
        <taxon>Hexapoda</taxon>
        <taxon>Insecta</taxon>
        <taxon>Pterygota</taxon>
        <taxon>Neoptera</taxon>
        <taxon>Endopterygota</taxon>
        <taxon>Diptera</taxon>
        <taxon>Brachycera</taxon>
        <taxon>Muscomorpha</taxon>
        <taxon>Ephydroidea</taxon>
        <taxon>Drosophilidae</taxon>
        <taxon>Drosophila</taxon>
        <taxon>Sophophora</taxon>
    </lineage>
</organism>
<dbReference type="InterPro" id="IPR032004">
    <property type="entry name" value="DUF4790"/>
</dbReference>
<accession>A0AAU9ESN4</accession>
<dbReference type="Proteomes" id="UP001500889">
    <property type="component" value="Chromosome O"/>
</dbReference>
<evidence type="ECO:0000256" key="1">
    <source>
        <dbReference type="SAM" id="MobiDB-lite"/>
    </source>
</evidence>
<keyword evidence="3" id="KW-1185">Reference proteome</keyword>
<dbReference type="Pfam" id="PF16037">
    <property type="entry name" value="DUF4790"/>
    <property type="match status" value="1"/>
</dbReference>
<feature type="compositionally biased region" description="Basic and acidic residues" evidence="1">
    <location>
        <begin position="1"/>
        <end position="16"/>
    </location>
</feature>
<name>A0AAU9ESN4_DROMD</name>
<feature type="region of interest" description="Disordered" evidence="1">
    <location>
        <begin position="1"/>
        <end position="30"/>
    </location>
</feature>
<evidence type="ECO:0000313" key="2">
    <source>
        <dbReference type="EMBL" id="BFF89515.1"/>
    </source>
</evidence>
<evidence type="ECO:0000313" key="3">
    <source>
        <dbReference type="Proteomes" id="UP001500889"/>
    </source>
</evidence>
<proteinExistence type="predicted"/>